<dbReference type="STRING" id="543728.Vapar_2434"/>
<accession>C5CJK7</accession>
<dbReference type="KEGG" id="vap:Vapar_2434"/>
<sequence>MTAAPVGCLDERVLRALRMADMQLSAWENGYAFDTHGPSREAQRLVTEALAALSASRQEGWISVDERMPPPITYVIAHGRRYGDREGHKRVYVTYTGTRVFETVEDEEIACWMPLPAAPHQSQEAQGDRHGE</sequence>
<proteinExistence type="predicted"/>
<dbReference type="InterPro" id="IPR007539">
    <property type="entry name" value="DUF551"/>
</dbReference>
<dbReference type="HOGENOM" id="CLU_1916179_0_0_4"/>
<dbReference type="AlphaFoldDB" id="C5CJK7"/>
<dbReference type="Pfam" id="PF04448">
    <property type="entry name" value="DUF551"/>
    <property type="match status" value="1"/>
</dbReference>
<gene>
    <name evidence="2" type="ordered locus">Vapar_2434</name>
</gene>
<protein>
    <recommendedName>
        <fullName evidence="1">DUF551 domain-containing protein</fullName>
    </recommendedName>
</protein>
<dbReference type="OrthoDB" id="9115426at2"/>
<name>C5CJK7_VARPS</name>
<feature type="domain" description="DUF551" evidence="1">
    <location>
        <begin position="60"/>
        <end position="119"/>
    </location>
</feature>
<evidence type="ECO:0000259" key="1">
    <source>
        <dbReference type="Pfam" id="PF04448"/>
    </source>
</evidence>
<evidence type="ECO:0000313" key="2">
    <source>
        <dbReference type="EMBL" id="ACS19060.1"/>
    </source>
</evidence>
<reference evidence="2" key="1">
    <citation type="submission" date="2009-06" db="EMBL/GenBank/DDBJ databases">
        <title>Complete sequence of chromosome 1 of Variovorax paradoxus S110.</title>
        <authorList>
            <consortium name="US DOE Joint Genome Institute"/>
            <person name="Lucas S."/>
            <person name="Copeland A."/>
            <person name="Lapidus A."/>
            <person name="Glavina del Rio T."/>
            <person name="Tice H."/>
            <person name="Bruce D."/>
            <person name="Goodwin L."/>
            <person name="Pitluck S."/>
            <person name="Chertkov O."/>
            <person name="Brettin T."/>
            <person name="Detter J.C."/>
            <person name="Han C."/>
            <person name="Larimer F."/>
            <person name="Land M."/>
            <person name="Hauser L."/>
            <person name="Kyrpides N."/>
            <person name="Ovchinnikova G."/>
            <person name="Orwin P."/>
            <person name="Leadbetter J.R."/>
            <person name="Spain J.C."/>
            <person name="Han J.I."/>
        </authorList>
    </citation>
    <scope>NUCLEOTIDE SEQUENCE</scope>
    <source>
        <strain evidence="2">S110</strain>
    </source>
</reference>
<dbReference type="EMBL" id="CP001635">
    <property type="protein sequence ID" value="ACS19060.1"/>
    <property type="molecule type" value="Genomic_DNA"/>
</dbReference>
<organism evidence="2">
    <name type="scientific">Variovorax paradoxus (strain S110)</name>
    <dbReference type="NCBI Taxonomy" id="543728"/>
    <lineage>
        <taxon>Bacteria</taxon>
        <taxon>Pseudomonadati</taxon>
        <taxon>Pseudomonadota</taxon>
        <taxon>Betaproteobacteria</taxon>
        <taxon>Burkholderiales</taxon>
        <taxon>Comamonadaceae</taxon>
        <taxon>Variovorax</taxon>
    </lineage>
</organism>